<dbReference type="EMBL" id="QRQN01000006">
    <property type="protein sequence ID" value="RHN09766.1"/>
    <property type="molecule type" value="Genomic_DNA"/>
</dbReference>
<dbReference type="Proteomes" id="UP000283586">
    <property type="component" value="Unassembled WGS sequence"/>
</dbReference>
<evidence type="ECO:0000313" key="4">
    <source>
        <dbReference type="Proteomes" id="UP000283586"/>
    </source>
</evidence>
<reference evidence="3 4" key="1">
    <citation type="submission" date="2018-08" db="EMBL/GenBank/DDBJ databases">
        <title>A genome reference for cultivated species of the human gut microbiota.</title>
        <authorList>
            <person name="Zou Y."/>
            <person name="Xue W."/>
            <person name="Luo G."/>
        </authorList>
    </citation>
    <scope>NUCLEOTIDE SEQUENCE [LARGE SCALE GENOMIC DNA]</scope>
    <source>
        <strain evidence="2 4">AF31-21AC</strain>
        <strain evidence="1 3">AM37-1AC</strain>
    </source>
</reference>
<evidence type="ECO:0000313" key="1">
    <source>
        <dbReference type="EMBL" id="RHC20993.1"/>
    </source>
</evidence>
<accession>A0A415TXH7</accession>
<dbReference type="RefSeq" id="WP_118210425.1">
    <property type="nucleotide sequence ID" value="NZ_QRQN01000006.1"/>
</dbReference>
<dbReference type="Proteomes" id="UP000283513">
    <property type="component" value="Unassembled WGS sequence"/>
</dbReference>
<evidence type="ECO:0000313" key="2">
    <source>
        <dbReference type="EMBL" id="RHN09766.1"/>
    </source>
</evidence>
<dbReference type="EMBL" id="QSHO01000001">
    <property type="protein sequence ID" value="RHC20993.1"/>
    <property type="molecule type" value="Genomic_DNA"/>
</dbReference>
<dbReference type="AlphaFoldDB" id="A0A415TXH7"/>
<protein>
    <submittedName>
        <fullName evidence="2">Uncharacterized protein</fullName>
    </submittedName>
</protein>
<sequence length="81" mass="9069">MESIITALITGGLALIGTALTVSSSQKKTEHKLETAQAVTDCKIEELTREVRLHNNFAQRVPVMEEQIRVINHRIADLEEE</sequence>
<evidence type="ECO:0000313" key="3">
    <source>
        <dbReference type="Proteomes" id="UP000283513"/>
    </source>
</evidence>
<name>A0A415TXH7_9FIRM</name>
<organism evidence="2 4">
    <name type="scientific">Roseburia intestinalis</name>
    <dbReference type="NCBI Taxonomy" id="166486"/>
    <lineage>
        <taxon>Bacteria</taxon>
        <taxon>Bacillati</taxon>
        <taxon>Bacillota</taxon>
        <taxon>Clostridia</taxon>
        <taxon>Lachnospirales</taxon>
        <taxon>Lachnospiraceae</taxon>
        <taxon>Roseburia</taxon>
    </lineage>
</organism>
<comment type="caution">
    <text evidence="2">The sequence shown here is derived from an EMBL/GenBank/DDBJ whole genome shotgun (WGS) entry which is preliminary data.</text>
</comment>
<gene>
    <name evidence="1" type="ORF">DW856_01950</name>
    <name evidence="2" type="ORF">DWZ31_06805</name>
</gene>
<proteinExistence type="predicted"/>